<comment type="caution">
    <text evidence="3">The sequence shown here is derived from an EMBL/GenBank/DDBJ whole genome shotgun (WGS) entry which is preliminary data.</text>
</comment>
<proteinExistence type="predicted"/>
<name>A0A4S3J6I7_9EURO</name>
<dbReference type="Pfam" id="PF01266">
    <property type="entry name" value="DAO"/>
    <property type="match status" value="1"/>
</dbReference>
<dbReference type="Gene3D" id="3.50.50.60">
    <property type="entry name" value="FAD/NAD(P)-binding domain"/>
    <property type="match status" value="1"/>
</dbReference>
<dbReference type="InterPro" id="IPR036477">
    <property type="entry name" value="Formyl_transf_N_sf"/>
</dbReference>
<protein>
    <recommendedName>
        <fullName evidence="5">FAD dependent oxidoreductase domain-containing protein</fullName>
    </recommendedName>
</protein>
<dbReference type="VEuPathDB" id="FungiDB:EYZ11_012082"/>
<dbReference type="PANTHER" id="PTHR13847">
    <property type="entry name" value="SARCOSINE DEHYDROGENASE-RELATED"/>
    <property type="match status" value="1"/>
</dbReference>
<keyword evidence="4" id="KW-1185">Reference proteome</keyword>
<accession>A0A4S3J6I7</accession>
<feature type="domain" description="Formyl transferase N-terminal" evidence="1">
    <location>
        <begin position="704"/>
        <end position="816"/>
    </location>
</feature>
<dbReference type="InterPro" id="IPR006076">
    <property type="entry name" value="FAD-dep_OxRdtase"/>
</dbReference>
<dbReference type="GO" id="GO:0005737">
    <property type="term" value="C:cytoplasm"/>
    <property type="evidence" value="ECO:0007669"/>
    <property type="project" value="TreeGrafter"/>
</dbReference>
<dbReference type="InterPro" id="IPR036188">
    <property type="entry name" value="FAD/NAD-bd_sf"/>
</dbReference>
<gene>
    <name evidence="3" type="ORF">EYZ11_012082</name>
</gene>
<dbReference type="EMBL" id="SOSA01000837">
    <property type="protein sequence ID" value="THC88471.1"/>
    <property type="molecule type" value="Genomic_DNA"/>
</dbReference>
<dbReference type="Gene3D" id="3.40.50.12230">
    <property type="match status" value="1"/>
</dbReference>
<reference evidence="3 4" key="1">
    <citation type="submission" date="2019-03" db="EMBL/GenBank/DDBJ databases">
        <title>The genome sequence of a newly discovered highly antifungal drug resistant Aspergillus species, Aspergillus tanneri NIH 1004.</title>
        <authorList>
            <person name="Mounaud S."/>
            <person name="Singh I."/>
            <person name="Joardar V."/>
            <person name="Pakala S."/>
            <person name="Pakala S."/>
            <person name="Venepally P."/>
            <person name="Hoover J."/>
            <person name="Nierman W."/>
            <person name="Chung J."/>
            <person name="Losada L."/>
        </authorList>
    </citation>
    <scope>NUCLEOTIDE SEQUENCE [LARGE SCALE GENOMIC DNA]</scope>
    <source>
        <strain evidence="3 4">NIH1004</strain>
    </source>
</reference>
<dbReference type="SUPFAM" id="SSF51905">
    <property type="entry name" value="FAD/NAD(P)-binding domain"/>
    <property type="match status" value="1"/>
</dbReference>
<dbReference type="Pfam" id="PF00551">
    <property type="entry name" value="Formyl_trans_N"/>
    <property type="match status" value="1"/>
</dbReference>
<feature type="domain" description="FAD dependent oxidoreductase" evidence="2">
    <location>
        <begin position="141"/>
        <end position="573"/>
    </location>
</feature>
<organism evidence="3 4">
    <name type="scientific">Aspergillus tanneri</name>
    <dbReference type="NCBI Taxonomy" id="1220188"/>
    <lineage>
        <taxon>Eukaryota</taxon>
        <taxon>Fungi</taxon>
        <taxon>Dikarya</taxon>
        <taxon>Ascomycota</taxon>
        <taxon>Pezizomycotina</taxon>
        <taxon>Eurotiomycetes</taxon>
        <taxon>Eurotiomycetidae</taxon>
        <taxon>Eurotiales</taxon>
        <taxon>Aspergillaceae</taxon>
        <taxon>Aspergillus</taxon>
        <taxon>Aspergillus subgen. Circumdati</taxon>
    </lineage>
</organism>
<evidence type="ECO:0000259" key="2">
    <source>
        <dbReference type="Pfam" id="PF01266"/>
    </source>
</evidence>
<evidence type="ECO:0000259" key="1">
    <source>
        <dbReference type="Pfam" id="PF00551"/>
    </source>
</evidence>
<evidence type="ECO:0000313" key="4">
    <source>
        <dbReference type="Proteomes" id="UP000308092"/>
    </source>
</evidence>
<sequence>MKFLISTNLSAFRAVTKFSTYVHFCDPSSDLSIPLTSPETVDVWICNGEEVTSELLDQWLGQACHIPKSMLVGDTASIPRLQEYAKGRVVEIARFPEQKHTTIQWEESILRDAEILYARTRAHTGIQRLNILRDHDRKTTVLLVGAGIMNLMTAEFLAARGYQVRVVDAGPNPRLCKDWTTLGVTNGGGNARMFTHSEADNYNEKGSEIYQNMQSIFRKTTLNDGWSVKSPEDFTAAEHAWVNAFEQIPAWLAQSFKENIYEVNREAGKLWTEYIKTSSKLFEEVEFRKDILRMYVEPVALDAATKLNRQLGAIVQATSPEEFLSAHPGFRPAAESDHLAGGITVEGFTVNIHPFVAKLMDRIADLGGEFLWNCEVQGIQRNSLGEVTMLESQLGHLEADHFVVSPGVTGNALLSGTASENLIHGVLGIWLQIPNLHPQMQHSIKIHRRAHLVEDINITVAKDLETGEDILQFGGGYGYVGRDRPPPDSPELMALFNELEEVARIYFPRGYAAAKERGTIYPGGNRKFCIRPFTPTGLGLFERIPTASGGLLIITGGNNTGGFAQAPAVARAVWRALVGEHDPIHVLFHPDRGRFPTAVTYKSRVPEPLSLSSTEGRKPLRLLLLCSDGPQHSYLRYRLDQVFPSYRCILETNDGQVRQLVQKGRMVDACYMKYHGLRRYYSGHDHQRKAYFNSLVPEDHVSPKPDLTVDSVNCREVWEAVEQWQPELTIISGTKYIGRKLIERAGLMINLHIGHLPEYKGNHCIFFALYDGAVDKVSATLHQLTPQLDGGDILDRVFPPILPVDNEETLYARCIHMAIDRCIKYVEQFSWGKSLEFVPQETIGRTFRHRDRTPEKELWLWWKLRVGGLLCDYRTSGKTLERLEGKR</sequence>
<dbReference type="Gene3D" id="3.30.9.10">
    <property type="entry name" value="D-Amino Acid Oxidase, subunit A, domain 2"/>
    <property type="match status" value="1"/>
</dbReference>
<dbReference type="SUPFAM" id="SSF53328">
    <property type="entry name" value="Formyltransferase"/>
    <property type="match status" value="1"/>
</dbReference>
<dbReference type="Proteomes" id="UP000308092">
    <property type="component" value="Unassembled WGS sequence"/>
</dbReference>
<dbReference type="AlphaFoldDB" id="A0A4S3J6I7"/>
<evidence type="ECO:0000313" key="3">
    <source>
        <dbReference type="EMBL" id="THC88471.1"/>
    </source>
</evidence>
<evidence type="ECO:0008006" key="5">
    <source>
        <dbReference type="Google" id="ProtNLM"/>
    </source>
</evidence>
<dbReference type="InterPro" id="IPR002376">
    <property type="entry name" value="Formyl_transf_N"/>
</dbReference>
<dbReference type="CDD" id="cd08653">
    <property type="entry name" value="FMT_core_like_3"/>
    <property type="match status" value="1"/>
</dbReference>